<gene>
    <name evidence="1" type="ORF">RF11_05472</name>
</gene>
<protein>
    <submittedName>
        <fullName evidence="1">Uncharacterized protein</fullName>
    </submittedName>
</protein>
<comment type="caution">
    <text evidence="1">The sequence shown here is derived from an EMBL/GenBank/DDBJ whole genome shotgun (WGS) entry which is preliminary data.</text>
</comment>
<reference evidence="1 2" key="1">
    <citation type="journal article" date="2014" name="Genome Biol. Evol.">
        <title>The genome of the myxosporean Thelohanellus kitauei shows adaptations to nutrient acquisition within its fish host.</title>
        <authorList>
            <person name="Yang Y."/>
            <person name="Xiong J."/>
            <person name="Zhou Z."/>
            <person name="Huo F."/>
            <person name="Miao W."/>
            <person name="Ran C."/>
            <person name="Liu Y."/>
            <person name="Zhang J."/>
            <person name="Feng J."/>
            <person name="Wang M."/>
            <person name="Wang M."/>
            <person name="Wang L."/>
            <person name="Yao B."/>
        </authorList>
    </citation>
    <scope>NUCLEOTIDE SEQUENCE [LARGE SCALE GENOMIC DNA]</scope>
    <source>
        <strain evidence="1">Wuqing</strain>
    </source>
</reference>
<dbReference type="AlphaFoldDB" id="A0A0C2J6C2"/>
<accession>A0A0C2J6C2</accession>
<dbReference type="EMBL" id="JWZT01004123">
    <property type="protein sequence ID" value="KII64683.1"/>
    <property type="molecule type" value="Genomic_DNA"/>
</dbReference>
<keyword evidence="2" id="KW-1185">Reference proteome</keyword>
<evidence type="ECO:0000313" key="2">
    <source>
        <dbReference type="Proteomes" id="UP000031668"/>
    </source>
</evidence>
<name>A0A0C2J6C2_THEKT</name>
<sequence length="136" mass="15883">MTDFFNSGKCIVNQEILHDVEPTTGQPDSEVVRQIKELLEEKKTAVISFSMFEISYFKSFDENLGLLKLKLQVLADCILGIMLELSEQFKYVENGHREHDENVEEVTEEGLEESDKIFKELEKRLKRIKNIDEIKE</sequence>
<proteinExistence type="predicted"/>
<dbReference type="Proteomes" id="UP000031668">
    <property type="component" value="Unassembled WGS sequence"/>
</dbReference>
<evidence type="ECO:0000313" key="1">
    <source>
        <dbReference type="EMBL" id="KII64683.1"/>
    </source>
</evidence>
<organism evidence="1 2">
    <name type="scientific">Thelohanellus kitauei</name>
    <name type="common">Myxosporean</name>
    <dbReference type="NCBI Taxonomy" id="669202"/>
    <lineage>
        <taxon>Eukaryota</taxon>
        <taxon>Metazoa</taxon>
        <taxon>Cnidaria</taxon>
        <taxon>Myxozoa</taxon>
        <taxon>Myxosporea</taxon>
        <taxon>Bivalvulida</taxon>
        <taxon>Platysporina</taxon>
        <taxon>Myxobolidae</taxon>
        <taxon>Thelohanellus</taxon>
    </lineage>
</organism>